<dbReference type="OrthoDB" id="2270519at2759"/>
<evidence type="ECO:0000313" key="2">
    <source>
        <dbReference type="Proteomes" id="UP000027586"/>
    </source>
</evidence>
<gene>
    <name evidence="1" type="ORF">LCOR_05472.1</name>
</gene>
<reference evidence="1" key="1">
    <citation type="submission" date="2013-08" db="EMBL/GenBank/DDBJ databases">
        <title>Gene expansion shapes genome architecture in the human pathogen Lichtheimia corymbifera: an evolutionary genomics analysis in the ancient terrestrial Mucorales (Mucoromycotina).</title>
        <authorList>
            <person name="Schwartze V.U."/>
            <person name="Winter S."/>
            <person name="Shelest E."/>
            <person name="Marcet-Houben M."/>
            <person name="Horn F."/>
            <person name="Wehner S."/>
            <person name="Hoffmann K."/>
            <person name="Riege K."/>
            <person name="Sammeth M."/>
            <person name="Nowrousian M."/>
            <person name="Valiante V."/>
            <person name="Linde J."/>
            <person name="Jacobsen I.D."/>
            <person name="Marz M."/>
            <person name="Brakhage A.A."/>
            <person name="Gabaldon T."/>
            <person name="Bocker S."/>
            <person name="Voigt K."/>
        </authorList>
    </citation>
    <scope>NUCLEOTIDE SEQUENCE [LARGE SCALE GENOMIC DNA]</scope>
    <source>
        <strain evidence="1">FSU 9682</strain>
    </source>
</reference>
<proteinExistence type="predicted"/>
<accession>A0A068RWU3</accession>
<protein>
    <submittedName>
        <fullName evidence="1">Uncharacterized protein</fullName>
    </submittedName>
</protein>
<keyword evidence="2" id="KW-1185">Reference proteome</keyword>
<evidence type="ECO:0000313" key="1">
    <source>
        <dbReference type="EMBL" id="CDH54205.1"/>
    </source>
</evidence>
<sequence length="109" mass="12737">MQDLLLYIAKKQDICLVVLDHRGLTTNTKDLLEFLRQYPQVKRIIVDKSPFTNEIMEYNCSDLWRKTTSYSNSQTNRIITKEVTSKGITDLLLPQTSFVLKTIVSLRRQ</sequence>
<dbReference type="EMBL" id="CBTN010000021">
    <property type="protein sequence ID" value="CDH54205.1"/>
    <property type="molecule type" value="Genomic_DNA"/>
</dbReference>
<dbReference type="AlphaFoldDB" id="A0A068RWU3"/>
<dbReference type="Proteomes" id="UP000027586">
    <property type="component" value="Unassembled WGS sequence"/>
</dbReference>
<comment type="caution">
    <text evidence="1">The sequence shown here is derived from an EMBL/GenBank/DDBJ whole genome shotgun (WGS) entry which is preliminary data.</text>
</comment>
<name>A0A068RWU3_9FUNG</name>
<dbReference type="VEuPathDB" id="FungiDB:LCOR_05472.1"/>
<organism evidence="1 2">
    <name type="scientific">Lichtheimia corymbifera JMRC:FSU:9682</name>
    <dbReference type="NCBI Taxonomy" id="1263082"/>
    <lineage>
        <taxon>Eukaryota</taxon>
        <taxon>Fungi</taxon>
        <taxon>Fungi incertae sedis</taxon>
        <taxon>Mucoromycota</taxon>
        <taxon>Mucoromycotina</taxon>
        <taxon>Mucoromycetes</taxon>
        <taxon>Mucorales</taxon>
        <taxon>Lichtheimiaceae</taxon>
        <taxon>Lichtheimia</taxon>
    </lineage>
</organism>